<evidence type="ECO:0000313" key="3">
    <source>
        <dbReference type="EMBL" id="QIE56030.1"/>
    </source>
</evidence>
<protein>
    <submittedName>
        <fullName evidence="3">Phage tail sheath family protein</fullName>
    </submittedName>
</protein>
<evidence type="ECO:0000259" key="2">
    <source>
        <dbReference type="Pfam" id="PF17482"/>
    </source>
</evidence>
<accession>A0A7L5BUR2</accession>
<sequence length="502" mass="52807">MRNLSTPGVTVEEITTFPPSIAPVATAIPAFIGYTERAAEADTTPLTGVSRRITSLLEYEALYGRSSPEALSVIARKRVGANGALIGVSVNFDTAPPPVPASLMYFALQHYFANGGGPCYIHSIGAFGGAVSQGDFTGAITALEAVDEVTLLVFPDATRVAQNSIHGNIVLAALQSCASTQDRFAIADVRNAQPGGTVTAQDVANNFRNAVGASSVDLLKYGAAYFPYLRTSIPRITDDASVTVVAASELITVADDGTETVTPLVPDSGDPTTGTDVTLDADVLQGDGASIPGETAVVNAIRVFLSTAFVTLPPSAAVAGVYARVDRTRGVHKAPANVGVFNVIGPAVPITDDLNGALNADPTAGKSVNVIRNFTGKGTLVWGARTLAGNDQENRYVPVRRFLNFAEESIEKAIGAFVFEPNSANTWVRVRTMIENFLLNQWRAGALVGAKPEQAFDVKVGLNQTMTADDILNGLMVVRIGVAIVRPAEFIVLEFQQLQQQG</sequence>
<proteinExistence type="inferred from homology"/>
<evidence type="ECO:0000313" key="4">
    <source>
        <dbReference type="Proteomes" id="UP000503336"/>
    </source>
</evidence>
<name>A0A7L5BUR2_9RHOB</name>
<dbReference type="PANTHER" id="PTHR35861">
    <property type="match status" value="1"/>
</dbReference>
<dbReference type="Pfam" id="PF17482">
    <property type="entry name" value="Phage_sheath_1C"/>
    <property type="match status" value="1"/>
</dbReference>
<dbReference type="Proteomes" id="UP000503336">
    <property type="component" value="Chromosome"/>
</dbReference>
<dbReference type="EMBL" id="CP049056">
    <property type="protein sequence ID" value="QIE56030.1"/>
    <property type="molecule type" value="Genomic_DNA"/>
</dbReference>
<feature type="domain" description="Tail sheath protein C-terminal" evidence="2">
    <location>
        <begin position="391"/>
        <end position="496"/>
    </location>
</feature>
<dbReference type="InterPro" id="IPR020287">
    <property type="entry name" value="Tail_sheath_C"/>
</dbReference>
<comment type="similarity">
    <text evidence="1">Belongs to the myoviridae tail sheath protein family.</text>
</comment>
<dbReference type="RefSeq" id="WP_165098713.1">
    <property type="nucleotide sequence ID" value="NZ_CP049056.1"/>
</dbReference>
<dbReference type="PANTHER" id="PTHR35861:SF1">
    <property type="entry name" value="PHAGE TAIL SHEATH PROTEIN"/>
    <property type="match status" value="1"/>
</dbReference>
<dbReference type="KEGG" id="hdh:G5B40_11550"/>
<keyword evidence="4" id="KW-1185">Reference proteome</keyword>
<reference evidence="3 4" key="1">
    <citation type="submission" date="2020-02" db="EMBL/GenBank/DDBJ databases">
        <title>complete genome sequence of Rhodobacteraceae bacterium.</title>
        <authorList>
            <person name="Park J."/>
            <person name="Kim Y.-S."/>
            <person name="Kim K.-H."/>
        </authorList>
    </citation>
    <scope>NUCLEOTIDE SEQUENCE [LARGE SCALE GENOMIC DNA]</scope>
    <source>
        <strain evidence="3 4">RR4-56</strain>
    </source>
</reference>
<dbReference type="InterPro" id="IPR052042">
    <property type="entry name" value="Tail_sheath_structural"/>
</dbReference>
<dbReference type="Gene3D" id="3.40.50.11780">
    <property type="match status" value="1"/>
</dbReference>
<organism evidence="3 4">
    <name type="scientific">Pikeienuella piscinae</name>
    <dbReference type="NCBI Taxonomy" id="2748098"/>
    <lineage>
        <taxon>Bacteria</taxon>
        <taxon>Pseudomonadati</taxon>
        <taxon>Pseudomonadota</taxon>
        <taxon>Alphaproteobacteria</taxon>
        <taxon>Rhodobacterales</taxon>
        <taxon>Paracoccaceae</taxon>
        <taxon>Pikeienuella</taxon>
    </lineage>
</organism>
<evidence type="ECO:0000256" key="1">
    <source>
        <dbReference type="ARBA" id="ARBA00008005"/>
    </source>
</evidence>
<gene>
    <name evidence="3" type="ORF">G5B40_11550</name>
</gene>
<dbReference type="AlphaFoldDB" id="A0A7L5BUR2"/>